<keyword evidence="4" id="KW-1185">Reference proteome</keyword>
<keyword evidence="2" id="KW-1133">Transmembrane helix</keyword>
<evidence type="ECO:0000256" key="2">
    <source>
        <dbReference type="SAM" id="Phobius"/>
    </source>
</evidence>
<feature type="transmembrane region" description="Helical" evidence="2">
    <location>
        <begin position="28"/>
        <end position="49"/>
    </location>
</feature>
<gene>
    <name evidence="3" type="ORF">EJ04DRAFT_601070</name>
</gene>
<sequence>MAFGHQSFRRRIINNLDYLFKDTWYPEVLSIFTAWIALATLLFLLGYYFNTTPFTWHSLTLNTWVSIFSTIMKSLLLFTVSACLSQWMYISFSQRKSRLLDFNMYDGASRGLNGSFGLLWGTKFRSIASIGAVITISSLAIDPFVQQVIGLGHIEMSSNTTSISLATKYAKGMQHRLGGSGPSVNIMPTIDFSMQSAITTGLSASERNIQQQVNFKCPSSQCAWTPFLTLGVCSSCNDVSSKLFRREIGAFRNQLLQGALFDFNAPKNLTAQQPFADFELPNGLHLQDYENFTIDMVTFSTSDWNQTITFQHNDTLLWALTVIKRVSKAYPANLNDFFALECGLSYCVQNISALVANSTVLEDSTMLLSKQDGISNLPQTLEVNDNSRTSLWKPNEASQIPDLQLTSNDTKFNVTYASISSIATFLNTTFVMPGDRNLGATGFFMSSLPKVIVPGPAGQNNSTDINKDGQGPEFQPTVMQQLYNTPNITQTFEVLAKSMSINMRNNDDNHTVQFGTISVTVYKVRWGWITLPILSLLVGTVFLVLTMWFSRTKGAPLWKSSALAVLKVGHRIGDVFKDEDAIGAMERRAQHVHVELGKENGALLSDSATCFEVMSGKENEVEKEGGEDEHLVRVSPGLEQKGASGYSIPRFSWESDRKHA</sequence>
<dbReference type="PANTHER" id="PTHR35394:SF5">
    <property type="entry name" value="DUF3176 DOMAIN-CONTAINING PROTEIN"/>
    <property type="match status" value="1"/>
</dbReference>
<dbReference type="OrthoDB" id="5376804at2759"/>
<comment type="caution">
    <text evidence="3">The sequence shown here is derived from an EMBL/GenBank/DDBJ whole genome shotgun (WGS) entry which is preliminary data.</text>
</comment>
<dbReference type="PANTHER" id="PTHR35394">
    <property type="entry name" value="DUF3176 DOMAIN-CONTAINING PROTEIN"/>
    <property type="match status" value="1"/>
</dbReference>
<reference evidence="3" key="1">
    <citation type="journal article" date="2020" name="Stud. Mycol.">
        <title>101 Dothideomycetes genomes: a test case for predicting lifestyles and emergence of pathogens.</title>
        <authorList>
            <person name="Haridas S."/>
            <person name="Albert R."/>
            <person name="Binder M."/>
            <person name="Bloem J."/>
            <person name="Labutti K."/>
            <person name="Salamov A."/>
            <person name="Andreopoulos B."/>
            <person name="Baker S."/>
            <person name="Barry K."/>
            <person name="Bills G."/>
            <person name="Bluhm B."/>
            <person name="Cannon C."/>
            <person name="Castanera R."/>
            <person name="Culley D."/>
            <person name="Daum C."/>
            <person name="Ezra D."/>
            <person name="Gonzalez J."/>
            <person name="Henrissat B."/>
            <person name="Kuo A."/>
            <person name="Liang C."/>
            <person name="Lipzen A."/>
            <person name="Lutzoni F."/>
            <person name="Magnuson J."/>
            <person name="Mondo S."/>
            <person name="Nolan M."/>
            <person name="Ohm R."/>
            <person name="Pangilinan J."/>
            <person name="Park H.-J."/>
            <person name="Ramirez L."/>
            <person name="Alfaro M."/>
            <person name="Sun H."/>
            <person name="Tritt A."/>
            <person name="Yoshinaga Y."/>
            <person name="Zwiers L.-H."/>
            <person name="Turgeon B."/>
            <person name="Goodwin S."/>
            <person name="Spatafora J."/>
            <person name="Crous P."/>
            <person name="Grigoriev I."/>
        </authorList>
    </citation>
    <scope>NUCLEOTIDE SEQUENCE</scope>
    <source>
        <strain evidence="3">CBS 125425</strain>
    </source>
</reference>
<keyword evidence="2" id="KW-0812">Transmembrane</keyword>
<evidence type="ECO:0000313" key="3">
    <source>
        <dbReference type="EMBL" id="KAF2735264.1"/>
    </source>
</evidence>
<dbReference type="EMBL" id="ML996137">
    <property type="protein sequence ID" value="KAF2735264.1"/>
    <property type="molecule type" value="Genomic_DNA"/>
</dbReference>
<evidence type="ECO:0000313" key="4">
    <source>
        <dbReference type="Proteomes" id="UP000799444"/>
    </source>
</evidence>
<dbReference type="Pfam" id="PF11374">
    <property type="entry name" value="DUF3176"/>
    <property type="match status" value="1"/>
</dbReference>
<evidence type="ECO:0000256" key="1">
    <source>
        <dbReference type="SAM" id="MobiDB-lite"/>
    </source>
</evidence>
<dbReference type="InterPro" id="IPR021514">
    <property type="entry name" value="DUF3176"/>
</dbReference>
<proteinExistence type="predicted"/>
<protein>
    <submittedName>
        <fullName evidence="3">Uncharacterized protein</fullName>
    </submittedName>
</protein>
<organism evidence="3 4">
    <name type="scientific">Polyplosphaeria fusca</name>
    <dbReference type="NCBI Taxonomy" id="682080"/>
    <lineage>
        <taxon>Eukaryota</taxon>
        <taxon>Fungi</taxon>
        <taxon>Dikarya</taxon>
        <taxon>Ascomycota</taxon>
        <taxon>Pezizomycotina</taxon>
        <taxon>Dothideomycetes</taxon>
        <taxon>Pleosporomycetidae</taxon>
        <taxon>Pleosporales</taxon>
        <taxon>Tetraplosphaeriaceae</taxon>
        <taxon>Polyplosphaeria</taxon>
    </lineage>
</organism>
<name>A0A9P4QYM8_9PLEO</name>
<keyword evidence="2" id="KW-0472">Membrane</keyword>
<dbReference type="Proteomes" id="UP000799444">
    <property type="component" value="Unassembled WGS sequence"/>
</dbReference>
<accession>A0A9P4QYM8</accession>
<feature type="transmembrane region" description="Helical" evidence="2">
    <location>
        <begin position="526"/>
        <end position="549"/>
    </location>
</feature>
<feature type="region of interest" description="Disordered" evidence="1">
    <location>
        <begin position="640"/>
        <end position="660"/>
    </location>
</feature>
<dbReference type="AlphaFoldDB" id="A0A9P4QYM8"/>
<feature type="transmembrane region" description="Helical" evidence="2">
    <location>
        <begin position="61"/>
        <end position="89"/>
    </location>
</feature>